<evidence type="ECO:0000313" key="2">
    <source>
        <dbReference type="Proteomes" id="UP000319103"/>
    </source>
</evidence>
<organism evidence="1 2">
    <name type="scientific">Kitasatospora acidiphila</name>
    <dbReference type="NCBI Taxonomy" id="2567942"/>
    <lineage>
        <taxon>Bacteria</taxon>
        <taxon>Bacillati</taxon>
        <taxon>Actinomycetota</taxon>
        <taxon>Actinomycetes</taxon>
        <taxon>Kitasatosporales</taxon>
        <taxon>Streptomycetaceae</taxon>
        <taxon>Kitasatospora</taxon>
    </lineage>
</organism>
<dbReference type="InterPro" id="IPR025238">
    <property type="entry name" value="DUF4184"/>
</dbReference>
<dbReference type="Pfam" id="PF13803">
    <property type="entry name" value="DUF4184"/>
    <property type="match status" value="1"/>
</dbReference>
<proteinExistence type="predicted"/>
<accession>A0A540WDK0</accession>
<keyword evidence="2" id="KW-1185">Reference proteome</keyword>
<dbReference type="Proteomes" id="UP000319103">
    <property type="component" value="Unassembled WGS sequence"/>
</dbReference>
<reference evidence="1 2" key="1">
    <citation type="submission" date="2019-06" db="EMBL/GenBank/DDBJ databases">
        <title>Description of Kitasatospora acidophila sp. nov. isolated from pine grove soil, and reclassification of Streptomyces novaecaesareae to Kitasatospora novaeceasareae comb. nov.</title>
        <authorList>
            <person name="Kim M.J."/>
        </authorList>
    </citation>
    <scope>NUCLEOTIDE SEQUENCE [LARGE SCALE GENOMIC DNA]</scope>
    <source>
        <strain evidence="1 2">MMS16-CNU292</strain>
    </source>
</reference>
<dbReference type="AlphaFoldDB" id="A0A540WDK0"/>
<dbReference type="OrthoDB" id="8481923at2"/>
<protein>
    <submittedName>
        <fullName evidence="1">DUF4184 family protein</fullName>
    </submittedName>
</protein>
<gene>
    <name evidence="1" type="ORF">E6W39_35120</name>
</gene>
<comment type="caution">
    <text evidence="1">The sequence shown here is derived from an EMBL/GenBank/DDBJ whole genome shotgun (WGS) entry which is preliminary data.</text>
</comment>
<evidence type="ECO:0000313" key="1">
    <source>
        <dbReference type="EMBL" id="TQF06474.1"/>
    </source>
</evidence>
<dbReference type="EMBL" id="VIGB01000003">
    <property type="protein sequence ID" value="TQF06474.1"/>
    <property type="molecule type" value="Genomic_DNA"/>
</dbReference>
<sequence length="291" mass="29943">MRGRQRAEARARPWWEAGAFGGVVGHHGDVPFTFSHPAAVLPLLRGLRGRGPLIASGLVAGSMAPDLPFFAASCHPGLFRHGALTHRWWAVPTVDVALAGAMVLGWRTALRRPLLGALPVPWAAAALAATADRGEPPRAAAFALSAAIGAASHVGWDAFTHPGRAGVRLLPALTRPVAGVPLCTLAQYGGSALALAGLGRHLARELRALPPAEQLPPPAGGRYRRALLGASAALGAGHRVLRGRRRPGRTGLDDLVSDLCFGAGAGAVAGALVLSAVDRVGSGRYVPRAFG</sequence>
<name>A0A540WDK0_9ACTN</name>